<dbReference type="InterPro" id="IPR029466">
    <property type="entry name" value="NAM-associated_C"/>
</dbReference>
<organism evidence="2 3">
    <name type="scientific">Puccinia sorghi</name>
    <dbReference type="NCBI Taxonomy" id="27349"/>
    <lineage>
        <taxon>Eukaryota</taxon>
        <taxon>Fungi</taxon>
        <taxon>Dikarya</taxon>
        <taxon>Basidiomycota</taxon>
        <taxon>Pucciniomycotina</taxon>
        <taxon>Pucciniomycetes</taxon>
        <taxon>Pucciniales</taxon>
        <taxon>Pucciniaceae</taxon>
        <taxon>Puccinia</taxon>
    </lineage>
</organism>
<dbReference type="Pfam" id="PF14303">
    <property type="entry name" value="NAM-associated"/>
    <property type="match status" value="1"/>
</dbReference>
<name>A0A0L6UWU4_9BASI</name>
<evidence type="ECO:0000313" key="3">
    <source>
        <dbReference type="Proteomes" id="UP000037035"/>
    </source>
</evidence>
<reference evidence="2 3" key="1">
    <citation type="submission" date="2015-08" db="EMBL/GenBank/DDBJ databases">
        <title>Next Generation Sequencing and Analysis of the Genome of Puccinia sorghi L Schw, the Causal Agent of Maize Common Rust.</title>
        <authorList>
            <person name="Rochi L."/>
            <person name="Burguener G."/>
            <person name="Darino M."/>
            <person name="Turjanski A."/>
            <person name="Kreff E."/>
            <person name="Dieguez M.J."/>
            <person name="Sacco F."/>
        </authorList>
    </citation>
    <scope>NUCLEOTIDE SEQUENCE [LARGE SCALE GENOMIC DNA]</scope>
    <source>
        <strain evidence="2 3">RO10H11247</strain>
    </source>
</reference>
<accession>A0A0L6UWU4</accession>
<sequence length="97" mass="11008">MCVSNVKQHSQKGALAKDSLNQALRLFPEDKNLDLPIGKKKAKLLDQLSENNLAWKGKITLAHRTVASKTKQQTDIFDLKAQSLKMIYRMEKTTLKL</sequence>
<comment type="caution">
    <text evidence="2">The sequence shown here is derived from an EMBL/GenBank/DDBJ whole genome shotgun (WGS) entry which is preliminary data.</text>
</comment>
<dbReference type="VEuPathDB" id="FungiDB:VP01_3376g4"/>
<dbReference type="EMBL" id="LAVV01008364">
    <property type="protein sequence ID" value="KNZ52998.1"/>
    <property type="molecule type" value="Genomic_DNA"/>
</dbReference>
<feature type="domain" description="No apical meristem-associated C-terminal" evidence="1">
    <location>
        <begin position="28"/>
        <end position="87"/>
    </location>
</feature>
<evidence type="ECO:0000259" key="1">
    <source>
        <dbReference type="Pfam" id="PF14303"/>
    </source>
</evidence>
<dbReference type="OrthoDB" id="2506022at2759"/>
<proteinExistence type="predicted"/>
<dbReference type="Proteomes" id="UP000037035">
    <property type="component" value="Unassembled WGS sequence"/>
</dbReference>
<gene>
    <name evidence="2" type="ORF">VP01_3376g4</name>
</gene>
<evidence type="ECO:0000313" key="2">
    <source>
        <dbReference type="EMBL" id="KNZ52998.1"/>
    </source>
</evidence>
<protein>
    <recommendedName>
        <fullName evidence="1">No apical meristem-associated C-terminal domain-containing protein</fullName>
    </recommendedName>
</protein>
<dbReference type="AlphaFoldDB" id="A0A0L6UWU4"/>
<keyword evidence="3" id="KW-1185">Reference proteome</keyword>